<keyword evidence="6 8" id="KW-0472">Membrane</keyword>
<comment type="similarity">
    <text evidence="2 7">Belongs to the ExbD/TolR family.</text>
</comment>
<dbReference type="Proteomes" id="UP000257131">
    <property type="component" value="Unassembled WGS sequence"/>
</dbReference>
<keyword evidence="7" id="KW-0813">Transport</keyword>
<dbReference type="Pfam" id="PF02472">
    <property type="entry name" value="ExbD"/>
    <property type="match status" value="1"/>
</dbReference>
<dbReference type="InterPro" id="IPR003400">
    <property type="entry name" value="ExbD"/>
</dbReference>
<dbReference type="GO" id="GO:0005886">
    <property type="term" value="C:plasma membrane"/>
    <property type="evidence" value="ECO:0007669"/>
    <property type="project" value="UniProtKB-SubCell"/>
</dbReference>
<keyword evidence="10" id="KW-1185">Reference proteome</keyword>
<evidence type="ECO:0000256" key="5">
    <source>
        <dbReference type="ARBA" id="ARBA00022989"/>
    </source>
</evidence>
<keyword evidence="4 7" id="KW-0812">Transmembrane</keyword>
<feature type="transmembrane region" description="Helical" evidence="8">
    <location>
        <begin position="12"/>
        <end position="34"/>
    </location>
</feature>
<comment type="subcellular location">
    <subcellularLocation>
        <location evidence="1">Cell membrane</location>
        <topology evidence="1">Single-pass membrane protein</topology>
    </subcellularLocation>
    <subcellularLocation>
        <location evidence="7">Cell membrane</location>
        <topology evidence="7">Single-pass type II membrane protein</topology>
    </subcellularLocation>
</comment>
<dbReference type="RefSeq" id="WP_115978587.1">
    <property type="nucleotide sequence ID" value="NZ_QOHR01000003.1"/>
</dbReference>
<keyword evidence="7" id="KW-0653">Protein transport</keyword>
<proteinExistence type="inferred from homology"/>
<dbReference type="AlphaFoldDB" id="A0A3D9BXH1"/>
<evidence type="ECO:0000256" key="1">
    <source>
        <dbReference type="ARBA" id="ARBA00004162"/>
    </source>
</evidence>
<protein>
    <submittedName>
        <fullName evidence="9">Biopolymer transporter ExbD</fullName>
    </submittedName>
</protein>
<evidence type="ECO:0000256" key="2">
    <source>
        <dbReference type="ARBA" id="ARBA00005811"/>
    </source>
</evidence>
<name>A0A3D9BXH1_9RHOB</name>
<evidence type="ECO:0000256" key="7">
    <source>
        <dbReference type="RuleBase" id="RU003879"/>
    </source>
</evidence>
<dbReference type="EMBL" id="QOHR01000003">
    <property type="protein sequence ID" value="REC58204.1"/>
    <property type="molecule type" value="Genomic_DNA"/>
</dbReference>
<evidence type="ECO:0000256" key="4">
    <source>
        <dbReference type="ARBA" id="ARBA00022692"/>
    </source>
</evidence>
<keyword evidence="5 8" id="KW-1133">Transmembrane helix</keyword>
<dbReference type="OrthoDB" id="8479787at2"/>
<dbReference type="GO" id="GO:0015031">
    <property type="term" value="P:protein transport"/>
    <property type="evidence" value="ECO:0007669"/>
    <property type="project" value="UniProtKB-KW"/>
</dbReference>
<accession>A0A3D9BXH1</accession>
<reference evidence="9 10" key="1">
    <citation type="journal article" date="2017" name="Int. J. Syst. Evol. Microbiol.">
        <title>Rhodosalinus sediminis gen. nov., sp. nov., isolated from marine saltern.</title>
        <authorList>
            <person name="Guo L.Y."/>
            <person name="Ling S.K."/>
            <person name="Li C.M."/>
            <person name="Chen G.J."/>
            <person name="Du Z.J."/>
        </authorList>
    </citation>
    <scope>NUCLEOTIDE SEQUENCE [LARGE SCALE GENOMIC DNA]</scope>
    <source>
        <strain evidence="9 10">WDN1C137</strain>
    </source>
</reference>
<evidence type="ECO:0000313" key="9">
    <source>
        <dbReference type="EMBL" id="REC58204.1"/>
    </source>
</evidence>
<evidence type="ECO:0000256" key="3">
    <source>
        <dbReference type="ARBA" id="ARBA00022475"/>
    </source>
</evidence>
<evidence type="ECO:0000256" key="6">
    <source>
        <dbReference type="ARBA" id="ARBA00023136"/>
    </source>
</evidence>
<keyword evidence="3" id="KW-1003">Cell membrane</keyword>
<evidence type="ECO:0000256" key="8">
    <source>
        <dbReference type="SAM" id="Phobius"/>
    </source>
</evidence>
<organism evidence="9 10">
    <name type="scientific">Rhodosalinus sediminis</name>
    <dbReference type="NCBI Taxonomy" id="1940533"/>
    <lineage>
        <taxon>Bacteria</taxon>
        <taxon>Pseudomonadati</taxon>
        <taxon>Pseudomonadota</taxon>
        <taxon>Alphaproteobacteria</taxon>
        <taxon>Rhodobacterales</taxon>
        <taxon>Paracoccaceae</taxon>
        <taxon>Rhodosalinus</taxon>
    </lineage>
</organism>
<sequence length="157" mass="16460">MRRARRKPAREPTIALINIVFLMLVFFLVAGTVAQPLDREVRLVRTEGLDGAAPPDALVLHADGRMNWRGAPVETPEAALAAEGGAVRLVPDRDLPAARLVEVAGALRAAGAERVLVVTERGMQRAPGRAPAGVRPRAPHGCRPGGRAGVVMGCGSG</sequence>
<comment type="caution">
    <text evidence="9">The sequence shown here is derived from an EMBL/GenBank/DDBJ whole genome shotgun (WGS) entry which is preliminary data.</text>
</comment>
<dbReference type="GO" id="GO:0022857">
    <property type="term" value="F:transmembrane transporter activity"/>
    <property type="evidence" value="ECO:0007669"/>
    <property type="project" value="InterPro"/>
</dbReference>
<gene>
    <name evidence="9" type="ORF">DRV84_04005</name>
</gene>
<evidence type="ECO:0000313" key="10">
    <source>
        <dbReference type="Proteomes" id="UP000257131"/>
    </source>
</evidence>